<evidence type="ECO:0000259" key="5">
    <source>
        <dbReference type="PROSITE" id="PS50931"/>
    </source>
</evidence>
<evidence type="ECO:0000313" key="7">
    <source>
        <dbReference type="Proteomes" id="UP000333828"/>
    </source>
</evidence>
<comment type="similarity">
    <text evidence="1">Belongs to the LysR transcriptional regulatory family.</text>
</comment>
<evidence type="ECO:0000256" key="4">
    <source>
        <dbReference type="ARBA" id="ARBA00023163"/>
    </source>
</evidence>
<reference evidence="6 7" key="1">
    <citation type="submission" date="2019-08" db="EMBL/GenBank/DDBJ databases">
        <authorList>
            <person name="Peeters C."/>
        </authorList>
    </citation>
    <scope>NUCLEOTIDE SEQUENCE [LARGE SCALE GENOMIC DNA]</scope>
    <source>
        <strain evidence="6 7">LMG 31115</strain>
    </source>
</reference>
<dbReference type="SUPFAM" id="SSF53850">
    <property type="entry name" value="Periplasmic binding protein-like II"/>
    <property type="match status" value="1"/>
</dbReference>
<dbReference type="InterPro" id="IPR036390">
    <property type="entry name" value="WH_DNA-bd_sf"/>
</dbReference>
<dbReference type="GO" id="GO:0003700">
    <property type="term" value="F:DNA-binding transcription factor activity"/>
    <property type="evidence" value="ECO:0007669"/>
    <property type="project" value="InterPro"/>
</dbReference>
<dbReference type="GO" id="GO:0005829">
    <property type="term" value="C:cytosol"/>
    <property type="evidence" value="ECO:0007669"/>
    <property type="project" value="TreeGrafter"/>
</dbReference>
<proteinExistence type="inferred from homology"/>
<evidence type="ECO:0000256" key="1">
    <source>
        <dbReference type="ARBA" id="ARBA00009437"/>
    </source>
</evidence>
<accession>A0A5E4YJN9</accession>
<dbReference type="Proteomes" id="UP000333828">
    <property type="component" value="Unassembled WGS sequence"/>
</dbReference>
<dbReference type="GO" id="GO:0003677">
    <property type="term" value="F:DNA binding"/>
    <property type="evidence" value="ECO:0007669"/>
    <property type="project" value="UniProtKB-KW"/>
</dbReference>
<keyword evidence="3" id="KW-0238">DNA-binding</keyword>
<dbReference type="SUPFAM" id="SSF46785">
    <property type="entry name" value="Winged helix' DNA-binding domain"/>
    <property type="match status" value="1"/>
</dbReference>
<name>A0A5E4YJN9_9BURK</name>
<dbReference type="InterPro" id="IPR000847">
    <property type="entry name" value="LysR_HTH_N"/>
</dbReference>
<dbReference type="InterPro" id="IPR050950">
    <property type="entry name" value="HTH-type_LysR_regulators"/>
</dbReference>
<organism evidence="6 7">
    <name type="scientific">Pandoraea iniqua</name>
    <dbReference type="NCBI Taxonomy" id="2508288"/>
    <lineage>
        <taxon>Bacteria</taxon>
        <taxon>Pseudomonadati</taxon>
        <taxon>Pseudomonadota</taxon>
        <taxon>Betaproteobacteria</taxon>
        <taxon>Burkholderiales</taxon>
        <taxon>Burkholderiaceae</taxon>
        <taxon>Pandoraea</taxon>
    </lineage>
</organism>
<evidence type="ECO:0000313" key="6">
    <source>
        <dbReference type="EMBL" id="VVE48971.1"/>
    </source>
</evidence>
<sequence>MDIRTAGRSQDLGIQGVGVVPFDTGEVVRRLTTRLKMRHLVLLLQIQQHGSLTRVAEHMATSQPAVTSALAELESMLGGPLFDRTPRGMTPTPLGEVVLARAQAMVHDLDHLTRDIEAVMAGHAARLHVGVIPYISGKTLAAAIQQTLAQMPQRLTVTLHEGTSEALMAQLRDHTLDVVIGRAAASVDLTQVQFEVLMHQMPRVVASRRLAARLGRSAPVWAQLAELDWVMGAPNTPMRDQLADLFLHAGVVPPVPVVESFSSRLTGELLASSERAVSLLPADIAEELVRVAGVAVVPWSLSWTLPPVAMFTRRENPRETHQRFTQALRAQYQAMTGSV</sequence>
<dbReference type="PANTHER" id="PTHR30419:SF8">
    <property type="entry name" value="NITROGEN ASSIMILATION TRANSCRIPTIONAL ACTIVATOR-RELATED"/>
    <property type="match status" value="1"/>
</dbReference>
<dbReference type="InterPro" id="IPR005119">
    <property type="entry name" value="LysR_subst-bd"/>
</dbReference>
<evidence type="ECO:0000256" key="3">
    <source>
        <dbReference type="ARBA" id="ARBA00023125"/>
    </source>
</evidence>
<feature type="domain" description="HTH lysR-type" evidence="5">
    <location>
        <begin position="35"/>
        <end position="92"/>
    </location>
</feature>
<keyword evidence="7" id="KW-1185">Reference proteome</keyword>
<protein>
    <submittedName>
        <fullName evidence="6">HTH-type transcriptional regulator GbpR</fullName>
    </submittedName>
</protein>
<dbReference type="PANTHER" id="PTHR30419">
    <property type="entry name" value="HTH-TYPE TRANSCRIPTIONAL REGULATOR YBHD"/>
    <property type="match status" value="1"/>
</dbReference>
<gene>
    <name evidence="6" type="primary">gbpR_3</name>
    <name evidence="6" type="ORF">PIN31115_04554</name>
</gene>
<dbReference type="PROSITE" id="PS50931">
    <property type="entry name" value="HTH_LYSR"/>
    <property type="match status" value="1"/>
</dbReference>
<dbReference type="AlphaFoldDB" id="A0A5E4YJN9"/>
<dbReference type="Gene3D" id="1.10.10.10">
    <property type="entry name" value="Winged helix-like DNA-binding domain superfamily/Winged helix DNA-binding domain"/>
    <property type="match status" value="1"/>
</dbReference>
<dbReference type="PRINTS" id="PR00039">
    <property type="entry name" value="HTHLYSR"/>
</dbReference>
<keyword evidence="4" id="KW-0804">Transcription</keyword>
<dbReference type="InterPro" id="IPR036388">
    <property type="entry name" value="WH-like_DNA-bd_sf"/>
</dbReference>
<dbReference type="Pfam" id="PF00126">
    <property type="entry name" value="HTH_1"/>
    <property type="match status" value="1"/>
</dbReference>
<dbReference type="Pfam" id="PF03466">
    <property type="entry name" value="LysR_substrate"/>
    <property type="match status" value="1"/>
</dbReference>
<evidence type="ECO:0000256" key="2">
    <source>
        <dbReference type="ARBA" id="ARBA00023015"/>
    </source>
</evidence>
<dbReference type="Gene3D" id="3.40.190.290">
    <property type="match status" value="1"/>
</dbReference>
<keyword evidence="2" id="KW-0805">Transcription regulation</keyword>
<dbReference type="EMBL" id="CABPSI010000005">
    <property type="protein sequence ID" value="VVE48971.1"/>
    <property type="molecule type" value="Genomic_DNA"/>
</dbReference>